<accession>A0AAU9WS59</accession>
<reference evidence="2 3" key="1">
    <citation type="submission" date="2022-05" db="EMBL/GenBank/DDBJ databases">
        <authorList>
            <consortium name="Genoscope - CEA"/>
            <person name="William W."/>
        </authorList>
    </citation>
    <scope>NUCLEOTIDE SEQUENCE [LARGE SCALE GENOMIC DNA]</scope>
</reference>
<evidence type="ECO:0000256" key="1">
    <source>
        <dbReference type="SAM" id="MobiDB-lite"/>
    </source>
</evidence>
<evidence type="ECO:0000313" key="2">
    <source>
        <dbReference type="EMBL" id="CAH3124004.1"/>
    </source>
</evidence>
<feature type="region of interest" description="Disordered" evidence="1">
    <location>
        <begin position="1"/>
        <end position="68"/>
    </location>
</feature>
<protein>
    <recommendedName>
        <fullName evidence="4">BZIP domain-containing protein</fullName>
    </recommendedName>
</protein>
<evidence type="ECO:0000313" key="3">
    <source>
        <dbReference type="Proteomes" id="UP001159428"/>
    </source>
</evidence>
<dbReference type="AlphaFoldDB" id="A0AAU9WS59"/>
<organism evidence="2 3">
    <name type="scientific">Pocillopora meandrina</name>
    <dbReference type="NCBI Taxonomy" id="46732"/>
    <lineage>
        <taxon>Eukaryota</taxon>
        <taxon>Metazoa</taxon>
        <taxon>Cnidaria</taxon>
        <taxon>Anthozoa</taxon>
        <taxon>Hexacorallia</taxon>
        <taxon>Scleractinia</taxon>
        <taxon>Astrocoeniina</taxon>
        <taxon>Pocilloporidae</taxon>
        <taxon>Pocillopora</taxon>
    </lineage>
</organism>
<name>A0AAU9WS59_9CNID</name>
<gene>
    <name evidence="2" type="ORF">PMEA_00011664</name>
</gene>
<sequence>IGSPSALYDCTNPDWAPTQNMGHDNIAPESVGNAMSKYKRAKEREANKKQAASKKRKTSCSATSSTAAASEVFSASASFDVDVDPQTKGCQTDNCLVVDRSCQTDMTLADFDPQHGYIQSITTELHDWKKTALQLQISQNGFKDNDQKTKFYS</sequence>
<feature type="non-terminal residue" evidence="2">
    <location>
        <position position="1"/>
    </location>
</feature>
<dbReference type="Proteomes" id="UP001159428">
    <property type="component" value="Unassembled WGS sequence"/>
</dbReference>
<dbReference type="EMBL" id="CALNXJ010000020">
    <property type="protein sequence ID" value="CAH3124004.1"/>
    <property type="molecule type" value="Genomic_DNA"/>
</dbReference>
<feature type="compositionally biased region" description="Low complexity" evidence="1">
    <location>
        <begin position="59"/>
        <end position="68"/>
    </location>
</feature>
<proteinExistence type="predicted"/>
<feature type="non-terminal residue" evidence="2">
    <location>
        <position position="153"/>
    </location>
</feature>
<keyword evidence="3" id="KW-1185">Reference proteome</keyword>
<comment type="caution">
    <text evidence="2">The sequence shown here is derived from an EMBL/GenBank/DDBJ whole genome shotgun (WGS) entry which is preliminary data.</text>
</comment>
<evidence type="ECO:0008006" key="4">
    <source>
        <dbReference type="Google" id="ProtNLM"/>
    </source>
</evidence>